<gene>
    <name evidence="1" type="ORF">SFOMI_5105</name>
</gene>
<name>A0A292ZNV2_SPHSA</name>
<accession>A0A292ZNV2</accession>
<sequence>MPDQGQAVEAAGIQTARTADVLSEGEGRCDLRGAWPYFRT</sequence>
<protein>
    <submittedName>
        <fullName evidence="1">Uncharacterized protein</fullName>
    </submittedName>
</protein>
<dbReference type="Proteomes" id="UP000221538">
    <property type="component" value="Unassembled WGS sequence"/>
</dbReference>
<reference evidence="1 2" key="1">
    <citation type="journal article" date="2013" name="Biodegradation">
        <title>Occurrence of 4-tert-butylphenol (4-t-BP) biodegradation in an aquatic sample caused by the presence of Spirodela polyrrhiza and isolation of a 4-t-BP-utilizing bacterium.</title>
        <authorList>
            <person name="Ogata Y."/>
            <person name="Toyama T."/>
            <person name="Yu N."/>
            <person name="Wang X."/>
            <person name="Sei K."/>
            <person name="Ike M."/>
        </authorList>
    </citation>
    <scope>NUCLEOTIDE SEQUENCE [LARGE SCALE GENOMIC DNA]</scope>
    <source>
        <strain evidence="1 2">OMI</strain>
    </source>
</reference>
<organism evidence="1 2">
    <name type="scientific">Sphingobium fuliginis (strain ATCC 27551)</name>
    <dbReference type="NCBI Taxonomy" id="336203"/>
    <lineage>
        <taxon>Bacteria</taxon>
        <taxon>Pseudomonadati</taxon>
        <taxon>Pseudomonadota</taxon>
        <taxon>Alphaproteobacteria</taxon>
        <taxon>Sphingomonadales</taxon>
        <taxon>Sphingomonadaceae</taxon>
        <taxon>Sphingobium</taxon>
    </lineage>
</organism>
<reference evidence="1 2" key="2">
    <citation type="journal article" date="2013" name="Environ. Sci. Technol.">
        <title>The 4-tert-butylphenol-utilizing bacterium Sphingobium fuliginis OMI can degrade bisphenols via phenolic ring hydroxylation and meta-cleavage pathway.</title>
        <authorList>
            <person name="Ogata Y."/>
            <person name="Goda S."/>
            <person name="Toyama T."/>
            <person name="Sei K."/>
            <person name="Ike M."/>
        </authorList>
    </citation>
    <scope>NUCLEOTIDE SEQUENCE [LARGE SCALE GENOMIC DNA]</scope>
    <source>
        <strain evidence="1 2">OMI</strain>
    </source>
</reference>
<evidence type="ECO:0000313" key="2">
    <source>
        <dbReference type="Proteomes" id="UP000221538"/>
    </source>
</evidence>
<dbReference type="AlphaFoldDB" id="A0A292ZNV2"/>
<comment type="caution">
    <text evidence="1">The sequence shown here is derived from an EMBL/GenBank/DDBJ whole genome shotgun (WGS) entry which is preliminary data.</text>
</comment>
<proteinExistence type="predicted"/>
<evidence type="ECO:0000313" key="1">
    <source>
        <dbReference type="EMBL" id="GAY24525.1"/>
    </source>
</evidence>
<dbReference type="EMBL" id="BEWI01000032">
    <property type="protein sequence ID" value="GAY24525.1"/>
    <property type="molecule type" value="Genomic_DNA"/>
</dbReference>